<comment type="caution">
    <text evidence="2">The sequence shown here is derived from an EMBL/GenBank/DDBJ whole genome shotgun (WGS) entry which is preliminary data.</text>
</comment>
<dbReference type="Proteomes" id="UP000770661">
    <property type="component" value="Unassembled WGS sequence"/>
</dbReference>
<evidence type="ECO:0000313" key="3">
    <source>
        <dbReference type="Proteomes" id="UP000770661"/>
    </source>
</evidence>
<accession>A0A8J5CIG2</accession>
<organism evidence="2 3">
    <name type="scientific">Chionoecetes opilio</name>
    <name type="common">Atlantic snow crab</name>
    <name type="synonym">Cancer opilio</name>
    <dbReference type="NCBI Taxonomy" id="41210"/>
    <lineage>
        <taxon>Eukaryota</taxon>
        <taxon>Metazoa</taxon>
        <taxon>Ecdysozoa</taxon>
        <taxon>Arthropoda</taxon>
        <taxon>Crustacea</taxon>
        <taxon>Multicrustacea</taxon>
        <taxon>Malacostraca</taxon>
        <taxon>Eumalacostraca</taxon>
        <taxon>Eucarida</taxon>
        <taxon>Decapoda</taxon>
        <taxon>Pleocyemata</taxon>
        <taxon>Brachyura</taxon>
        <taxon>Eubrachyura</taxon>
        <taxon>Majoidea</taxon>
        <taxon>Majidae</taxon>
        <taxon>Chionoecetes</taxon>
    </lineage>
</organism>
<keyword evidence="1" id="KW-0732">Signal</keyword>
<sequence>MWLEAWACLLCALFTFAAREDNEGVSWRDVVVSSVSTTPLRDSTRGICSPSLTITPPQDDLSWHVGDVQEVWCSVVQQGGNTNTSLSVRDLTFLKNDQRLDYQVIFV</sequence>
<feature type="signal peptide" evidence="1">
    <location>
        <begin position="1"/>
        <end position="17"/>
    </location>
</feature>
<gene>
    <name evidence="2" type="ORF">GWK47_015132</name>
</gene>
<feature type="chain" id="PRO_5035199009" evidence="1">
    <location>
        <begin position="18"/>
        <end position="107"/>
    </location>
</feature>
<dbReference type="AlphaFoldDB" id="A0A8J5CIG2"/>
<dbReference type="EMBL" id="JACEEZ010020968">
    <property type="protein sequence ID" value="KAG0713926.1"/>
    <property type="molecule type" value="Genomic_DNA"/>
</dbReference>
<evidence type="ECO:0000256" key="1">
    <source>
        <dbReference type="SAM" id="SignalP"/>
    </source>
</evidence>
<reference evidence="2" key="1">
    <citation type="submission" date="2020-07" db="EMBL/GenBank/DDBJ databases">
        <title>The High-quality genome of the commercially important snow crab, Chionoecetes opilio.</title>
        <authorList>
            <person name="Jeong J.-H."/>
            <person name="Ryu S."/>
        </authorList>
    </citation>
    <scope>NUCLEOTIDE SEQUENCE</scope>
    <source>
        <strain evidence="2">MADBK_172401_WGS</strain>
        <tissue evidence="2">Digestive gland</tissue>
    </source>
</reference>
<evidence type="ECO:0000313" key="2">
    <source>
        <dbReference type="EMBL" id="KAG0713926.1"/>
    </source>
</evidence>
<proteinExistence type="predicted"/>
<protein>
    <submittedName>
        <fullName evidence="2">Uncharacterized protein</fullName>
    </submittedName>
</protein>
<keyword evidence="3" id="KW-1185">Reference proteome</keyword>
<name>A0A8J5CIG2_CHIOP</name>